<reference evidence="1" key="2">
    <citation type="submission" date="2023-05" db="EMBL/GenBank/DDBJ databases">
        <authorList>
            <person name="Schelkunov M.I."/>
        </authorList>
    </citation>
    <scope>NUCLEOTIDE SEQUENCE</scope>
    <source>
        <strain evidence="1">Hsosn_3</strain>
        <tissue evidence="1">Leaf</tissue>
    </source>
</reference>
<accession>A0AAD8MNR5</accession>
<dbReference type="Proteomes" id="UP001237642">
    <property type="component" value="Unassembled WGS sequence"/>
</dbReference>
<proteinExistence type="predicted"/>
<protein>
    <submittedName>
        <fullName evidence="1">Uncharacterized protein</fullName>
    </submittedName>
</protein>
<comment type="caution">
    <text evidence="1">The sequence shown here is derived from an EMBL/GenBank/DDBJ whole genome shotgun (WGS) entry which is preliminary data.</text>
</comment>
<gene>
    <name evidence="1" type="ORF">POM88_025347</name>
</gene>
<evidence type="ECO:0000313" key="2">
    <source>
        <dbReference type="Proteomes" id="UP001237642"/>
    </source>
</evidence>
<name>A0AAD8MNR5_9APIA</name>
<evidence type="ECO:0000313" key="1">
    <source>
        <dbReference type="EMBL" id="KAK1378603.1"/>
    </source>
</evidence>
<organism evidence="1 2">
    <name type="scientific">Heracleum sosnowskyi</name>
    <dbReference type="NCBI Taxonomy" id="360622"/>
    <lineage>
        <taxon>Eukaryota</taxon>
        <taxon>Viridiplantae</taxon>
        <taxon>Streptophyta</taxon>
        <taxon>Embryophyta</taxon>
        <taxon>Tracheophyta</taxon>
        <taxon>Spermatophyta</taxon>
        <taxon>Magnoliopsida</taxon>
        <taxon>eudicotyledons</taxon>
        <taxon>Gunneridae</taxon>
        <taxon>Pentapetalae</taxon>
        <taxon>asterids</taxon>
        <taxon>campanulids</taxon>
        <taxon>Apiales</taxon>
        <taxon>Apiaceae</taxon>
        <taxon>Apioideae</taxon>
        <taxon>apioid superclade</taxon>
        <taxon>Tordylieae</taxon>
        <taxon>Tordyliinae</taxon>
        <taxon>Heracleum</taxon>
    </lineage>
</organism>
<dbReference type="EMBL" id="JAUIZM010000006">
    <property type="protein sequence ID" value="KAK1378603.1"/>
    <property type="molecule type" value="Genomic_DNA"/>
</dbReference>
<dbReference type="AlphaFoldDB" id="A0AAD8MNR5"/>
<sequence>MCQLKDYYRVGVEMFGFGTKFLNNDLTPVWEPVLPNIQQVGSKVPQVLIHLQVYFPHNLLDMLFQPIHLPNMTPYPFTERKLISLSKVSDFSGFQGLPYNTAPSNMFNLGFNDGVGLRSPQNDPDLSINKSFRCLLPLGLFHLYNVDEQFQDLEVKMLKLDELELLGEATCVLSEIITKSSRMCQLKDYYRVGVEMFGFGMEFLNNDLTPVWEPVLLNIQQVGSKVPQVLIHLQVYFPHNLLDMLFQPIHLPNMTPYPFTERKLISLSKVSDFYGFQGLPYNTAPSNMFNLGFNDGAGLRSPQNDPDLNINNSFSGLLPLGLLYLY</sequence>
<keyword evidence="2" id="KW-1185">Reference proteome</keyword>
<reference evidence="1" key="1">
    <citation type="submission" date="2023-02" db="EMBL/GenBank/DDBJ databases">
        <title>Genome of toxic invasive species Heracleum sosnowskyi carries increased number of genes despite the absence of recent whole-genome duplications.</title>
        <authorList>
            <person name="Schelkunov M."/>
            <person name="Shtratnikova V."/>
            <person name="Makarenko M."/>
            <person name="Klepikova A."/>
            <person name="Omelchenko D."/>
            <person name="Novikova G."/>
            <person name="Obukhova E."/>
            <person name="Bogdanov V."/>
            <person name="Penin A."/>
            <person name="Logacheva M."/>
        </authorList>
    </citation>
    <scope>NUCLEOTIDE SEQUENCE</scope>
    <source>
        <strain evidence="1">Hsosn_3</strain>
        <tissue evidence="1">Leaf</tissue>
    </source>
</reference>